<dbReference type="EMBL" id="JANPWB010000010">
    <property type="protein sequence ID" value="KAJ1146264.1"/>
    <property type="molecule type" value="Genomic_DNA"/>
</dbReference>
<evidence type="ECO:0000313" key="2">
    <source>
        <dbReference type="Proteomes" id="UP001066276"/>
    </source>
</evidence>
<comment type="caution">
    <text evidence="1">The sequence shown here is derived from an EMBL/GenBank/DDBJ whole genome shotgun (WGS) entry which is preliminary data.</text>
</comment>
<dbReference type="Proteomes" id="UP001066276">
    <property type="component" value="Chromosome 6"/>
</dbReference>
<organism evidence="1 2">
    <name type="scientific">Pleurodeles waltl</name>
    <name type="common">Iberian ribbed newt</name>
    <dbReference type="NCBI Taxonomy" id="8319"/>
    <lineage>
        <taxon>Eukaryota</taxon>
        <taxon>Metazoa</taxon>
        <taxon>Chordata</taxon>
        <taxon>Craniata</taxon>
        <taxon>Vertebrata</taxon>
        <taxon>Euteleostomi</taxon>
        <taxon>Amphibia</taxon>
        <taxon>Batrachia</taxon>
        <taxon>Caudata</taxon>
        <taxon>Salamandroidea</taxon>
        <taxon>Salamandridae</taxon>
        <taxon>Pleurodelinae</taxon>
        <taxon>Pleurodeles</taxon>
    </lineage>
</organism>
<accession>A0AAV7R0D5</accession>
<keyword evidence="2" id="KW-1185">Reference proteome</keyword>
<evidence type="ECO:0000313" key="1">
    <source>
        <dbReference type="EMBL" id="KAJ1146264.1"/>
    </source>
</evidence>
<name>A0AAV7R0D5_PLEWA</name>
<sequence length="101" mass="11337">MQLYELDHTSAQQGEDAQLPMLATELEHTSAQQGEDAQLPMRATLMAEFNDTAEREAHYLGTCIRARRYEEGERLGHTLARLLRPTGGAFYISKLQRGDGT</sequence>
<protein>
    <submittedName>
        <fullName evidence="1">Uncharacterized protein</fullName>
    </submittedName>
</protein>
<dbReference type="AlphaFoldDB" id="A0AAV7R0D5"/>
<proteinExistence type="predicted"/>
<gene>
    <name evidence="1" type="ORF">NDU88_012542</name>
</gene>
<reference evidence="1" key="1">
    <citation type="journal article" date="2022" name="bioRxiv">
        <title>Sequencing and chromosome-scale assembly of the giantPleurodeles waltlgenome.</title>
        <authorList>
            <person name="Brown T."/>
            <person name="Elewa A."/>
            <person name="Iarovenko S."/>
            <person name="Subramanian E."/>
            <person name="Araus A.J."/>
            <person name="Petzold A."/>
            <person name="Susuki M."/>
            <person name="Suzuki K.-i.T."/>
            <person name="Hayashi T."/>
            <person name="Toyoda A."/>
            <person name="Oliveira C."/>
            <person name="Osipova E."/>
            <person name="Leigh N.D."/>
            <person name="Simon A."/>
            <person name="Yun M.H."/>
        </authorList>
    </citation>
    <scope>NUCLEOTIDE SEQUENCE</scope>
    <source>
        <strain evidence="1">20211129_DDA</strain>
        <tissue evidence="1">Liver</tissue>
    </source>
</reference>